<evidence type="ECO:0000313" key="4">
    <source>
        <dbReference type="Proteomes" id="UP000670092"/>
    </source>
</evidence>
<proteinExistence type="predicted"/>
<dbReference type="InterPro" id="IPR000253">
    <property type="entry name" value="FHA_dom"/>
</dbReference>
<sequence>MKTMPRRGYDGRNGGQRLASPHSIDYTRSQEAENKDGGSHRRRSNDDRPRMKDYRRHSRSPAKSSHGEHRSYRRRSRSRDYDDTSRTRNDRSRRSPHERRYRDKVDHEDHRDRSSRRRRSLSNSKTRSSHHQMSRSPSPRFTKRSKNPLPSQKDAFSKTSGDSMPENSPPLPEKEKPNFSNTGRLAAETNMVKSGDGLTSVILKYHEPPEARKPPAKDPWRLYVFKGEDLLETIQLSERSCWLIGRERLVVDLPVDHPSCSKQHAALQFRFVEKRNEYGDRDGRVRPYLIDLESANGSTVNGEPAPKGRFMELMDKDVLKFGFSTREYVLMLPPSR</sequence>
<dbReference type="SUPFAM" id="SSF49879">
    <property type="entry name" value="SMAD/FHA domain"/>
    <property type="match status" value="1"/>
</dbReference>
<protein>
    <submittedName>
        <fullName evidence="3">Smad nuclear interacting protein</fullName>
    </submittedName>
</protein>
<feature type="compositionally biased region" description="Basic and acidic residues" evidence="1">
    <location>
        <begin position="28"/>
        <end position="52"/>
    </location>
</feature>
<dbReference type="InterPro" id="IPR008984">
    <property type="entry name" value="SMAD_FHA_dom_sf"/>
</dbReference>
<dbReference type="PANTHER" id="PTHR23308">
    <property type="entry name" value="NUCLEAR INHIBITOR OF PROTEIN PHOSPHATASE-1"/>
    <property type="match status" value="1"/>
</dbReference>
<dbReference type="AlphaFoldDB" id="A0A8H7Y847"/>
<evidence type="ECO:0000256" key="1">
    <source>
        <dbReference type="SAM" id="MobiDB-lite"/>
    </source>
</evidence>
<feature type="domain" description="FHA" evidence="2">
    <location>
        <begin position="242"/>
        <end position="305"/>
    </location>
</feature>
<comment type="caution">
    <text evidence="3">The sequence shown here is derived from an EMBL/GenBank/DDBJ whole genome shotgun (WGS) entry which is preliminary data.</text>
</comment>
<feature type="compositionally biased region" description="Basic and acidic residues" evidence="1">
    <location>
        <begin position="78"/>
        <end position="112"/>
    </location>
</feature>
<dbReference type="InterPro" id="IPR050923">
    <property type="entry name" value="Cell_Proc_Reg/RNA_Proc"/>
</dbReference>
<dbReference type="VEuPathDB" id="FungiDB:I7I52_11252"/>
<accession>A0A8H7Y847</accession>
<evidence type="ECO:0000313" key="3">
    <source>
        <dbReference type="EMBL" id="KAG5287470.1"/>
    </source>
</evidence>
<evidence type="ECO:0000259" key="2">
    <source>
        <dbReference type="PROSITE" id="PS50006"/>
    </source>
</evidence>
<dbReference type="FunFam" id="2.60.200.20:FF:000038">
    <property type="entry name" value="FHA domain-containing protein SNIP1"/>
    <property type="match status" value="1"/>
</dbReference>
<dbReference type="EMBL" id="JAEVHI010000007">
    <property type="protein sequence ID" value="KAG5287470.1"/>
    <property type="molecule type" value="Genomic_DNA"/>
</dbReference>
<feature type="region of interest" description="Disordered" evidence="1">
    <location>
        <begin position="1"/>
        <end position="181"/>
    </location>
</feature>
<dbReference type="Proteomes" id="UP000670092">
    <property type="component" value="Unassembled WGS sequence"/>
</dbReference>
<dbReference type="OrthoDB" id="444265at2759"/>
<feature type="compositionally biased region" description="Polar residues" evidence="1">
    <location>
        <begin position="157"/>
        <end position="166"/>
    </location>
</feature>
<organism evidence="3 4">
    <name type="scientific">Ajellomyces capsulatus</name>
    <name type="common">Darling's disease fungus</name>
    <name type="synonym">Histoplasma capsulatum</name>
    <dbReference type="NCBI Taxonomy" id="5037"/>
    <lineage>
        <taxon>Eukaryota</taxon>
        <taxon>Fungi</taxon>
        <taxon>Dikarya</taxon>
        <taxon>Ascomycota</taxon>
        <taxon>Pezizomycotina</taxon>
        <taxon>Eurotiomycetes</taxon>
        <taxon>Eurotiomycetidae</taxon>
        <taxon>Onygenales</taxon>
        <taxon>Ajellomycetaceae</taxon>
        <taxon>Histoplasma</taxon>
    </lineage>
</organism>
<dbReference type="Pfam" id="PF00498">
    <property type="entry name" value="FHA"/>
    <property type="match status" value="1"/>
</dbReference>
<dbReference type="SMART" id="SM00240">
    <property type="entry name" value="FHA"/>
    <property type="match status" value="1"/>
</dbReference>
<reference evidence="3 4" key="1">
    <citation type="submission" date="2021-01" db="EMBL/GenBank/DDBJ databases">
        <title>Chromosome-level genome assembly of a human fungal pathogen reveals clustering of transcriptionally co-regulated genes.</title>
        <authorList>
            <person name="Voorhies M."/>
            <person name="Cohen S."/>
            <person name="Shea T.P."/>
            <person name="Petrus S."/>
            <person name="Munoz J.F."/>
            <person name="Poplawski S."/>
            <person name="Goldman W.E."/>
            <person name="Michael T."/>
            <person name="Cuomo C.A."/>
            <person name="Sil A."/>
            <person name="Beyhan S."/>
        </authorList>
    </citation>
    <scope>NUCLEOTIDE SEQUENCE [LARGE SCALE GENOMIC DNA]</scope>
    <source>
        <strain evidence="3 4">G184AR</strain>
    </source>
</reference>
<dbReference type="PROSITE" id="PS50006">
    <property type="entry name" value="FHA_DOMAIN"/>
    <property type="match status" value="1"/>
</dbReference>
<name>A0A8H7Y847_AJECA</name>
<gene>
    <name evidence="3" type="ORF">I7I52_11252</name>
</gene>
<dbReference type="Gene3D" id="2.60.200.20">
    <property type="match status" value="1"/>
</dbReference>